<evidence type="ECO:0000259" key="2">
    <source>
        <dbReference type="Pfam" id="PF00646"/>
    </source>
</evidence>
<dbReference type="Proteomes" id="UP000734854">
    <property type="component" value="Unassembled WGS sequence"/>
</dbReference>
<dbReference type="AlphaFoldDB" id="A0A8J5I0H6"/>
<comment type="caution">
    <text evidence="4">The sequence shown here is derived from an EMBL/GenBank/DDBJ whole genome shotgun (WGS) entry which is preliminary data.</text>
</comment>
<evidence type="ECO:0008006" key="6">
    <source>
        <dbReference type="Google" id="ProtNLM"/>
    </source>
</evidence>
<reference evidence="4 5" key="1">
    <citation type="submission" date="2020-08" db="EMBL/GenBank/DDBJ databases">
        <title>Plant Genome Project.</title>
        <authorList>
            <person name="Zhang R.-G."/>
        </authorList>
    </citation>
    <scope>NUCLEOTIDE SEQUENCE [LARGE SCALE GENOMIC DNA]</scope>
    <source>
        <tissue evidence="4">Rhizome</tissue>
    </source>
</reference>
<dbReference type="EMBL" id="JACMSC010000001">
    <property type="protein sequence ID" value="KAG6539197.1"/>
    <property type="molecule type" value="Genomic_DNA"/>
</dbReference>
<dbReference type="Pfam" id="PF00646">
    <property type="entry name" value="F-box"/>
    <property type="match status" value="1"/>
</dbReference>
<feature type="signal peptide" evidence="1">
    <location>
        <begin position="1"/>
        <end position="24"/>
    </location>
</feature>
<dbReference type="Pfam" id="PF03478">
    <property type="entry name" value="Beta-prop_KIB1-4"/>
    <property type="match status" value="1"/>
</dbReference>
<dbReference type="InterPro" id="IPR036047">
    <property type="entry name" value="F-box-like_dom_sf"/>
</dbReference>
<dbReference type="PANTHER" id="PTHR44586">
    <property type="entry name" value="F-BOX DOMAIN CONTAINING PROTEIN, EXPRESSED"/>
    <property type="match status" value="1"/>
</dbReference>
<gene>
    <name evidence="4" type="ORF">ZIOFF_004350</name>
</gene>
<proteinExistence type="predicted"/>
<dbReference type="PANTHER" id="PTHR44586:SF25">
    <property type="entry name" value="(WILD MALAYSIAN BANANA) HYPOTHETICAL PROTEIN"/>
    <property type="match status" value="1"/>
</dbReference>
<dbReference type="SUPFAM" id="SSF81383">
    <property type="entry name" value="F-box domain"/>
    <property type="match status" value="1"/>
</dbReference>
<name>A0A8J5I0H6_ZINOF</name>
<feature type="chain" id="PRO_5035206302" description="F-box domain-containing protein" evidence="1">
    <location>
        <begin position="25"/>
        <end position="319"/>
    </location>
</feature>
<evidence type="ECO:0000256" key="1">
    <source>
        <dbReference type="SAM" id="SignalP"/>
    </source>
</evidence>
<dbReference type="Gene3D" id="1.20.1280.50">
    <property type="match status" value="1"/>
</dbReference>
<organism evidence="4 5">
    <name type="scientific">Zingiber officinale</name>
    <name type="common">Ginger</name>
    <name type="synonym">Amomum zingiber</name>
    <dbReference type="NCBI Taxonomy" id="94328"/>
    <lineage>
        <taxon>Eukaryota</taxon>
        <taxon>Viridiplantae</taxon>
        <taxon>Streptophyta</taxon>
        <taxon>Embryophyta</taxon>
        <taxon>Tracheophyta</taxon>
        <taxon>Spermatophyta</taxon>
        <taxon>Magnoliopsida</taxon>
        <taxon>Liliopsida</taxon>
        <taxon>Zingiberales</taxon>
        <taxon>Zingiberaceae</taxon>
        <taxon>Zingiber</taxon>
    </lineage>
</organism>
<keyword evidence="1" id="KW-0732">Signal</keyword>
<evidence type="ECO:0000313" key="4">
    <source>
        <dbReference type="EMBL" id="KAG6539197.1"/>
    </source>
</evidence>
<protein>
    <recommendedName>
        <fullName evidence="6">F-box domain-containing protein</fullName>
    </recommendedName>
</protein>
<dbReference type="InterPro" id="IPR005174">
    <property type="entry name" value="KIB1-4_b-propeller"/>
</dbReference>
<dbReference type="InterPro" id="IPR001810">
    <property type="entry name" value="F-box_dom"/>
</dbReference>
<feature type="domain" description="KIB1-4 beta-propeller" evidence="3">
    <location>
        <begin position="49"/>
        <end position="269"/>
    </location>
</feature>
<sequence>MAGGGWSHLPLDLFSLIFSKLSLPQFLRSAAVCLPWSAAVRDLSTDALSSAGRAPGSCSTTIPSDRCLEQYHLKAILSADPSLEDGYTVALVQYPHGRVFFTNSGDEQWSDLRNPIPVQNMVFHKGKLYMSTNSEVCVCDLEVAQIEHGGGVPIFRVVDQAVHRDDLHYLFETPRGDLLSIYRERNYNLTKTLSVRVCRVVIDDEEKPIETLKKTMDMREFIFSIDGGIRVEVGKDLGDLIISLGGGNALCLSAGDFSHLTPNSIYFTDDDLIRLPMLSPYLMPLFLDRNWFQRILNCPISIANTFVQLYWQPSSSSVD</sequence>
<evidence type="ECO:0000313" key="5">
    <source>
        <dbReference type="Proteomes" id="UP000734854"/>
    </source>
</evidence>
<accession>A0A8J5I0H6</accession>
<keyword evidence="5" id="KW-1185">Reference proteome</keyword>
<evidence type="ECO:0000259" key="3">
    <source>
        <dbReference type="Pfam" id="PF03478"/>
    </source>
</evidence>
<feature type="domain" description="F-box" evidence="2">
    <location>
        <begin position="6"/>
        <end position="44"/>
    </location>
</feature>